<dbReference type="RefSeq" id="WP_340344317.1">
    <property type="nucleotide sequence ID" value="NZ_JBBKZT010000009.1"/>
</dbReference>
<keyword evidence="3" id="KW-1185">Reference proteome</keyword>
<evidence type="ECO:0000256" key="1">
    <source>
        <dbReference type="SAM" id="MobiDB-lite"/>
    </source>
</evidence>
<dbReference type="InterPro" id="IPR010982">
    <property type="entry name" value="Lambda_DNA-bd_dom_sf"/>
</dbReference>
<organism evidence="2 3">
    <name type="scientific">Variovorax rhizosphaerae</name>
    <dbReference type="NCBI Taxonomy" id="1836200"/>
    <lineage>
        <taxon>Bacteria</taxon>
        <taxon>Pseudomonadati</taxon>
        <taxon>Pseudomonadota</taxon>
        <taxon>Betaproteobacteria</taxon>
        <taxon>Burkholderiales</taxon>
        <taxon>Comamonadaceae</taxon>
        <taxon>Variovorax</taxon>
    </lineage>
</organism>
<feature type="region of interest" description="Disordered" evidence="1">
    <location>
        <begin position="1"/>
        <end position="21"/>
    </location>
</feature>
<sequence length="99" mass="11095">MPVEVNNPPAPQRVESPTPQQVRALREAVHLTLAEFGEVVYATARAVSSWESGTRACPPASWELMLLYFDRVRPRRFVEDHAARLALLDAPASRQRQSA</sequence>
<dbReference type="InterPro" id="IPR001387">
    <property type="entry name" value="Cro/C1-type_HTH"/>
</dbReference>
<dbReference type="CDD" id="cd00093">
    <property type="entry name" value="HTH_XRE"/>
    <property type="match status" value="1"/>
</dbReference>
<dbReference type="Proteomes" id="UP001385892">
    <property type="component" value="Unassembled WGS sequence"/>
</dbReference>
<evidence type="ECO:0000313" key="2">
    <source>
        <dbReference type="EMBL" id="MEJ8849194.1"/>
    </source>
</evidence>
<evidence type="ECO:0008006" key="4">
    <source>
        <dbReference type="Google" id="ProtNLM"/>
    </source>
</evidence>
<accession>A0ABU8WPB1</accession>
<dbReference type="Gene3D" id="1.10.260.40">
    <property type="entry name" value="lambda repressor-like DNA-binding domains"/>
    <property type="match status" value="1"/>
</dbReference>
<proteinExistence type="predicted"/>
<dbReference type="SUPFAM" id="SSF47413">
    <property type="entry name" value="lambda repressor-like DNA-binding domains"/>
    <property type="match status" value="1"/>
</dbReference>
<evidence type="ECO:0000313" key="3">
    <source>
        <dbReference type="Proteomes" id="UP001385892"/>
    </source>
</evidence>
<name>A0ABU8WPB1_9BURK</name>
<comment type="caution">
    <text evidence="2">The sequence shown here is derived from an EMBL/GenBank/DDBJ whole genome shotgun (WGS) entry which is preliminary data.</text>
</comment>
<gene>
    <name evidence="2" type="ORF">WKW82_21230</name>
</gene>
<dbReference type="EMBL" id="JBBKZT010000009">
    <property type="protein sequence ID" value="MEJ8849194.1"/>
    <property type="molecule type" value="Genomic_DNA"/>
</dbReference>
<protein>
    <recommendedName>
        <fullName evidence="4">XRE family transcriptional regulator</fullName>
    </recommendedName>
</protein>
<reference evidence="2 3" key="1">
    <citation type="submission" date="2024-03" db="EMBL/GenBank/DDBJ databases">
        <title>Novel species of the genus Variovorax.</title>
        <authorList>
            <person name="Liu Q."/>
            <person name="Xin Y.-H."/>
        </authorList>
    </citation>
    <scope>NUCLEOTIDE SEQUENCE [LARGE SCALE GENOMIC DNA]</scope>
    <source>
        <strain evidence="2 3">KACC 18900</strain>
    </source>
</reference>